<proteinExistence type="predicted"/>
<feature type="region of interest" description="Disordered" evidence="1">
    <location>
        <begin position="152"/>
        <end position="176"/>
    </location>
</feature>
<name>A0ABQ3DMJ7_9ACTN</name>
<protein>
    <submittedName>
        <fullName evidence="2">Uncharacterized protein</fullName>
    </submittedName>
</protein>
<dbReference type="Proteomes" id="UP000599437">
    <property type="component" value="Unassembled WGS sequence"/>
</dbReference>
<organism evidence="2 3">
    <name type="scientific">Streptomyces chryseus</name>
    <dbReference type="NCBI Taxonomy" id="68186"/>
    <lineage>
        <taxon>Bacteria</taxon>
        <taxon>Bacillati</taxon>
        <taxon>Actinomycetota</taxon>
        <taxon>Actinomycetes</taxon>
        <taxon>Kitasatosporales</taxon>
        <taxon>Streptomycetaceae</taxon>
        <taxon>Streptomyces</taxon>
    </lineage>
</organism>
<gene>
    <name evidence="2" type="ORF">GCM10010346_29810</name>
</gene>
<evidence type="ECO:0000256" key="1">
    <source>
        <dbReference type="SAM" id="MobiDB-lite"/>
    </source>
</evidence>
<sequence>MDPTATEVTVGEAVLGAGRIPDASLRKHERGVPLGGRAYRAPLLVCDGGTVLGSAPARGGRKAAIRRPAEPAPYADEPLAQPVRAGTGGHSRPRTGRWGTSTPLSVLASMLHAGVVLDIVEGSTRVGIGIGISENTSRNTCSWSNGHNLYSGGAIRPEPGENSGRTVQIKIKRKDP</sequence>
<comment type="caution">
    <text evidence="2">The sequence shown here is derived from an EMBL/GenBank/DDBJ whole genome shotgun (WGS) entry which is preliminary data.</text>
</comment>
<feature type="region of interest" description="Disordered" evidence="1">
    <location>
        <begin position="71"/>
        <end position="98"/>
    </location>
</feature>
<dbReference type="EMBL" id="BMVO01000008">
    <property type="protein sequence ID" value="GHB04871.1"/>
    <property type="molecule type" value="Genomic_DNA"/>
</dbReference>
<keyword evidence="3" id="KW-1185">Reference proteome</keyword>
<evidence type="ECO:0000313" key="2">
    <source>
        <dbReference type="EMBL" id="GHB04871.1"/>
    </source>
</evidence>
<reference evidence="3" key="1">
    <citation type="journal article" date="2019" name="Int. J. Syst. Evol. Microbiol.">
        <title>The Global Catalogue of Microorganisms (GCM) 10K type strain sequencing project: providing services to taxonomists for standard genome sequencing and annotation.</title>
        <authorList>
            <consortium name="The Broad Institute Genomics Platform"/>
            <consortium name="The Broad Institute Genome Sequencing Center for Infectious Disease"/>
            <person name="Wu L."/>
            <person name="Ma J."/>
        </authorList>
    </citation>
    <scope>NUCLEOTIDE SEQUENCE [LARGE SCALE GENOMIC DNA]</scope>
    <source>
        <strain evidence="3">JCM 4737</strain>
    </source>
</reference>
<evidence type="ECO:0000313" key="3">
    <source>
        <dbReference type="Proteomes" id="UP000599437"/>
    </source>
</evidence>
<accession>A0ABQ3DMJ7</accession>